<reference evidence="2 3" key="1">
    <citation type="journal article" date="2012" name="Science">
        <title>The Paleozoic origin of enzymatic lignin decomposition reconstructed from 31 fungal genomes.</title>
        <authorList>
            <person name="Floudas D."/>
            <person name="Binder M."/>
            <person name="Riley R."/>
            <person name="Barry K."/>
            <person name="Blanchette R.A."/>
            <person name="Henrissat B."/>
            <person name="Martinez A.T."/>
            <person name="Otillar R."/>
            <person name="Spatafora J.W."/>
            <person name="Yadav J.S."/>
            <person name="Aerts A."/>
            <person name="Benoit I."/>
            <person name="Boyd A."/>
            <person name="Carlson A."/>
            <person name="Copeland A."/>
            <person name="Coutinho P.M."/>
            <person name="de Vries R.P."/>
            <person name="Ferreira P."/>
            <person name="Findley K."/>
            <person name="Foster B."/>
            <person name="Gaskell J."/>
            <person name="Glotzer D."/>
            <person name="Gorecki P."/>
            <person name="Heitman J."/>
            <person name="Hesse C."/>
            <person name="Hori C."/>
            <person name="Igarashi K."/>
            <person name="Jurgens J.A."/>
            <person name="Kallen N."/>
            <person name="Kersten P."/>
            <person name="Kohler A."/>
            <person name="Kuees U."/>
            <person name="Kumar T.K.A."/>
            <person name="Kuo A."/>
            <person name="LaButti K."/>
            <person name="Larrondo L.F."/>
            <person name="Lindquist E."/>
            <person name="Ling A."/>
            <person name="Lombard V."/>
            <person name="Lucas S."/>
            <person name="Lundell T."/>
            <person name="Martin R."/>
            <person name="McLaughlin D.J."/>
            <person name="Morgenstern I."/>
            <person name="Morin E."/>
            <person name="Murat C."/>
            <person name="Nagy L.G."/>
            <person name="Nolan M."/>
            <person name="Ohm R.A."/>
            <person name="Patyshakuliyeva A."/>
            <person name="Rokas A."/>
            <person name="Ruiz-Duenas F.J."/>
            <person name="Sabat G."/>
            <person name="Salamov A."/>
            <person name="Samejima M."/>
            <person name="Schmutz J."/>
            <person name="Slot J.C."/>
            <person name="St John F."/>
            <person name="Stenlid J."/>
            <person name="Sun H."/>
            <person name="Sun S."/>
            <person name="Syed K."/>
            <person name="Tsang A."/>
            <person name="Wiebenga A."/>
            <person name="Young D."/>
            <person name="Pisabarro A."/>
            <person name="Eastwood D.C."/>
            <person name="Martin F."/>
            <person name="Cullen D."/>
            <person name="Grigoriev I.V."/>
            <person name="Hibbett D.S."/>
        </authorList>
    </citation>
    <scope>NUCLEOTIDE SEQUENCE [LARGE SCALE GENOMIC DNA]</scope>
    <source>
        <strain evidence="2 3">ATCC 11539</strain>
    </source>
</reference>
<protein>
    <recommendedName>
        <fullName evidence="4">Acid protease</fullName>
    </recommendedName>
</protein>
<dbReference type="AlphaFoldDB" id="S7Q703"/>
<evidence type="ECO:0000256" key="1">
    <source>
        <dbReference type="SAM" id="SignalP"/>
    </source>
</evidence>
<dbReference type="Proteomes" id="UP000030669">
    <property type="component" value="Unassembled WGS sequence"/>
</dbReference>
<proteinExistence type="predicted"/>
<dbReference type="KEGG" id="gtr:GLOTRDRAFT_138894"/>
<feature type="signal peptide" evidence="1">
    <location>
        <begin position="1"/>
        <end position="20"/>
    </location>
</feature>
<evidence type="ECO:0000313" key="3">
    <source>
        <dbReference type="Proteomes" id="UP000030669"/>
    </source>
</evidence>
<name>S7Q703_GLOTA</name>
<dbReference type="HOGENOM" id="CLU_066064_0_1_1"/>
<dbReference type="eggNOG" id="ENOG502SE8A">
    <property type="taxonomic scope" value="Eukaryota"/>
</dbReference>
<gene>
    <name evidence="2" type="ORF">GLOTRDRAFT_138894</name>
</gene>
<dbReference type="STRING" id="670483.S7Q703"/>
<dbReference type="RefSeq" id="XP_007866446.1">
    <property type="nucleotide sequence ID" value="XM_007868255.1"/>
</dbReference>
<evidence type="ECO:0000313" key="2">
    <source>
        <dbReference type="EMBL" id="EPQ55302.1"/>
    </source>
</evidence>
<organism evidence="2 3">
    <name type="scientific">Gloeophyllum trabeum (strain ATCC 11539 / FP-39264 / Madison 617)</name>
    <name type="common">Brown rot fungus</name>
    <dbReference type="NCBI Taxonomy" id="670483"/>
    <lineage>
        <taxon>Eukaryota</taxon>
        <taxon>Fungi</taxon>
        <taxon>Dikarya</taxon>
        <taxon>Basidiomycota</taxon>
        <taxon>Agaricomycotina</taxon>
        <taxon>Agaricomycetes</taxon>
        <taxon>Gloeophyllales</taxon>
        <taxon>Gloeophyllaceae</taxon>
        <taxon>Gloeophyllum</taxon>
    </lineage>
</organism>
<keyword evidence="1" id="KW-0732">Signal</keyword>
<accession>S7Q703</accession>
<feature type="chain" id="PRO_5004543978" description="Acid protease" evidence="1">
    <location>
        <begin position="21"/>
        <end position="313"/>
    </location>
</feature>
<keyword evidence="3" id="KW-1185">Reference proteome</keyword>
<dbReference type="OrthoDB" id="4584900at2759"/>
<dbReference type="EMBL" id="KB469302">
    <property type="protein sequence ID" value="EPQ55302.1"/>
    <property type="molecule type" value="Genomic_DNA"/>
</dbReference>
<sequence length="313" mass="32354">MLYAKTFVAALLAAAALVQAEPTPTSSQSINPQGIALKPVEKRAPSPSVDLSLSNAQRLARGLPPRKPKRRERKINPRLAARAAASPCPSTTHSGVIQVTNAGTGAAMGYLPRTYNVFGEYGVTTDPSAALHLSFGTSSCGGSPAPTSGSQLDILTTNGPSSTFPYLVLISGSASTDADFRPGSTNYAYVGGGTQTPPGSPAVTAPNSFSATTGIPEGVQSAVWVYDAASGAISAQWVNTDRSACLLLILFPSLPFHPIPSLPYTRTPATRLLYAPSDNVIIAAGDVRAFASAFGQGTEVTLKFVPEATVVVY</sequence>
<evidence type="ECO:0008006" key="4">
    <source>
        <dbReference type="Google" id="ProtNLM"/>
    </source>
</evidence>
<dbReference type="OMA" id="DALAFNW"/>
<dbReference type="GeneID" id="19304108"/>